<keyword evidence="3" id="KW-1185">Reference proteome</keyword>
<accession>A0A6A5YT71</accession>
<dbReference type="AlphaFoldDB" id="A0A6A5YT71"/>
<proteinExistence type="predicted"/>
<dbReference type="InterPro" id="IPR036928">
    <property type="entry name" value="AS_sf"/>
</dbReference>
<evidence type="ECO:0000313" key="2">
    <source>
        <dbReference type="EMBL" id="KAF2109934.1"/>
    </source>
</evidence>
<gene>
    <name evidence="2" type="ORF">BDV96DRAFT_615587</name>
</gene>
<dbReference type="Proteomes" id="UP000799770">
    <property type="component" value="Unassembled WGS sequence"/>
</dbReference>
<protein>
    <submittedName>
        <fullName evidence="2">Amidase signature domain-containing protein</fullName>
    </submittedName>
</protein>
<evidence type="ECO:0000313" key="3">
    <source>
        <dbReference type="Proteomes" id="UP000799770"/>
    </source>
</evidence>
<dbReference type="Gene3D" id="3.90.1300.10">
    <property type="entry name" value="Amidase signature (AS) domain"/>
    <property type="match status" value="1"/>
</dbReference>
<feature type="domain" description="Amidase" evidence="1">
    <location>
        <begin position="27"/>
        <end position="116"/>
    </location>
</feature>
<dbReference type="PANTHER" id="PTHR42678:SF34">
    <property type="entry name" value="OS04G0183300 PROTEIN"/>
    <property type="match status" value="1"/>
</dbReference>
<dbReference type="InterPro" id="IPR023631">
    <property type="entry name" value="Amidase_dom"/>
</dbReference>
<sequence length="485" mass="52586">MVAFNRLTTTAFELQEMLSAGKITSGEAVGAYLEQQSIHNNWLRAVIATPPHDRLKERAKLLDDERREGKVRGPLHGIPVLVKDNLATPSIGVGTTGGCLALVGVKPKQDAELIQRSPYVPGGFVEDGSVAGQSSCGGSSSGSAVGVAAGFAPIAIGTETNGSINMPSTRAALYAIKPTIDLVSNDGIIPCSSFLDSAGPMAKCAQDVADLLDALVDKTKTTIPEGGYRTCLIGSFESLKIGTLDPEVWKFSVRVIKPDEGATKQMIKDINDAYAKIESLAKRFVWKVPMITAAQVEEEDKDAPGLYTTLHALHKPDIKNYLQGLEESPVRTLKELVERNRQIPEELPEKYPSQDILEKDIDYKLDNITSEEAKKGFRARARRRIDNVLEDHDINVLIAPSDSPITNFVAAAGYPLATLPLNILDFNGRPFGLTAITKAHGEPELVKLQSAWEKVFTRKLPGSLDKVEEEWVTGKGIYDVKSGSL</sequence>
<name>A0A6A5YT71_9PLEO</name>
<dbReference type="SUPFAM" id="SSF75304">
    <property type="entry name" value="Amidase signature (AS) enzymes"/>
    <property type="match status" value="1"/>
</dbReference>
<dbReference type="Pfam" id="PF01425">
    <property type="entry name" value="Amidase"/>
    <property type="match status" value="2"/>
</dbReference>
<dbReference type="OrthoDB" id="566138at2759"/>
<organism evidence="2 3">
    <name type="scientific">Lophiotrema nucula</name>
    <dbReference type="NCBI Taxonomy" id="690887"/>
    <lineage>
        <taxon>Eukaryota</taxon>
        <taxon>Fungi</taxon>
        <taxon>Dikarya</taxon>
        <taxon>Ascomycota</taxon>
        <taxon>Pezizomycotina</taxon>
        <taxon>Dothideomycetes</taxon>
        <taxon>Pleosporomycetidae</taxon>
        <taxon>Pleosporales</taxon>
        <taxon>Lophiotremataceae</taxon>
        <taxon>Lophiotrema</taxon>
    </lineage>
</organism>
<reference evidence="2" key="1">
    <citation type="journal article" date="2020" name="Stud. Mycol.">
        <title>101 Dothideomycetes genomes: a test case for predicting lifestyles and emergence of pathogens.</title>
        <authorList>
            <person name="Haridas S."/>
            <person name="Albert R."/>
            <person name="Binder M."/>
            <person name="Bloem J."/>
            <person name="Labutti K."/>
            <person name="Salamov A."/>
            <person name="Andreopoulos B."/>
            <person name="Baker S."/>
            <person name="Barry K."/>
            <person name="Bills G."/>
            <person name="Bluhm B."/>
            <person name="Cannon C."/>
            <person name="Castanera R."/>
            <person name="Culley D."/>
            <person name="Daum C."/>
            <person name="Ezra D."/>
            <person name="Gonzalez J."/>
            <person name="Henrissat B."/>
            <person name="Kuo A."/>
            <person name="Liang C."/>
            <person name="Lipzen A."/>
            <person name="Lutzoni F."/>
            <person name="Magnuson J."/>
            <person name="Mondo S."/>
            <person name="Nolan M."/>
            <person name="Ohm R."/>
            <person name="Pangilinan J."/>
            <person name="Park H.-J."/>
            <person name="Ramirez L."/>
            <person name="Alfaro M."/>
            <person name="Sun H."/>
            <person name="Tritt A."/>
            <person name="Yoshinaga Y."/>
            <person name="Zwiers L.-H."/>
            <person name="Turgeon B."/>
            <person name="Goodwin S."/>
            <person name="Spatafora J."/>
            <person name="Crous P."/>
            <person name="Grigoriev I."/>
        </authorList>
    </citation>
    <scope>NUCLEOTIDE SEQUENCE</scope>
    <source>
        <strain evidence="2">CBS 627.86</strain>
    </source>
</reference>
<dbReference type="PANTHER" id="PTHR42678">
    <property type="entry name" value="AMIDASE"/>
    <property type="match status" value="1"/>
</dbReference>
<dbReference type="EMBL" id="ML977340">
    <property type="protein sequence ID" value="KAF2109934.1"/>
    <property type="molecule type" value="Genomic_DNA"/>
</dbReference>
<feature type="domain" description="Amidase" evidence="1">
    <location>
        <begin position="134"/>
        <end position="359"/>
    </location>
</feature>
<evidence type="ECO:0000259" key="1">
    <source>
        <dbReference type="Pfam" id="PF01425"/>
    </source>
</evidence>